<dbReference type="RefSeq" id="XP_028884195.1">
    <property type="nucleotide sequence ID" value="XM_029024418.1"/>
</dbReference>
<dbReference type="OrthoDB" id="248037at2759"/>
<proteinExistence type="predicted"/>
<protein>
    <submittedName>
        <fullName evidence="2">Uncharacterized protein</fullName>
    </submittedName>
</protein>
<dbReference type="EMBL" id="NBCO01000009">
    <property type="protein sequence ID" value="ORC90129.1"/>
    <property type="molecule type" value="Genomic_DNA"/>
</dbReference>
<feature type="region of interest" description="Disordered" evidence="1">
    <location>
        <begin position="137"/>
        <end position="159"/>
    </location>
</feature>
<evidence type="ECO:0000256" key="1">
    <source>
        <dbReference type="SAM" id="MobiDB-lite"/>
    </source>
</evidence>
<name>A0A1X0P0U0_9TRYP</name>
<gene>
    <name evidence="2" type="ORF">TM35_000091790</name>
</gene>
<sequence>MGHYRRKRVATSLVFSVQDRRNRARALLQIQQRKAALFPIGTSDVAHRLHVMQPNEGIMDCSFVAEDTEEDFALFSSGNIPPEEIRSRRRTPISYEQWVEEGFPVDCWRPLLMDELYEPLEAEQTFLQAKYTLASKRRKSLAKETSTANNQTGIEKKES</sequence>
<comment type="caution">
    <text evidence="2">The sequence shown here is derived from an EMBL/GenBank/DDBJ whole genome shotgun (WGS) entry which is preliminary data.</text>
</comment>
<keyword evidence="3" id="KW-1185">Reference proteome</keyword>
<feature type="compositionally biased region" description="Polar residues" evidence="1">
    <location>
        <begin position="143"/>
        <end position="153"/>
    </location>
</feature>
<organism evidence="2 3">
    <name type="scientific">Trypanosoma theileri</name>
    <dbReference type="NCBI Taxonomy" id="67003"/>
    <lineage>
        <taxon>Eukaryota</taxon>
        <taxon>Discoba</taxon>
        <taxon>Euglenozoa</taxon>
        <taxon>Kinetoplastea</taxon>
        <taxon>Metakinetoplastina</taxon>
        <taxon>Trypanosomatida</taxon>
        <taxon>Trypanosomatidae</taxon>
        <taxon>Trypanosoma</taxon>
    </lineage>
</organism>
<dbReference type="VEuPathDB" id="TriTrypDB:TM35_000091790"/>
<evidence type="ECO:0000313" key="2">
    <source>
        <dbReference type="EMBL" id="ORC90129.1"/>
    </source>
</evidence>
<accession>A0A1X0P0U0</accession>
<evidence type="ECO:0000313" key="3">
    <source>
        <dbReference type="Proteomes" id="UP000192257"/>
    </source>
</evidence>
<dbReference type="GeneID" id="39984198"/>
<dbReference type="Proteomes" id="UP000192257">
    <property type="component" value="Unassembled WGS sequence"/>
</dbReference>
<reference evidence="2 3" key="1">
    <citation type="submission" date="2017-03" db="EMBL/GenBank/DDBJ databases">
        <title>An alternative strategy for trypanosome survival in the mammalian bloodstream revealed through genome and transcriptome analysis of the ubiquitous bovine parasite Trypanosoma (Megatrypanum) theileri.</title>
        <authorList>
            <person name="Kelly S."/>
            <person name="Ivens A."/>
            <person name="Mott A."/>
            <person name="O'Neill E."/>
            <person name="Emms D."/>
            <person name="Macleod O."/>
            <person name="Voorheis P."/>
            <person name="Matthews J."/>
            <person name="Matthews K."/>
            <person name="Carrington M."/>
        </authorList>
    </citation>
    <scope>NUCLEOTIDE SEQUENCE [LARGE SCALE GENOMIC DNA]</scope>
    <source>
        <strain evidence="2">Edinburgh</strain>
    </source>
</reference>
<dbReference type="AlphaFoldDB" id="A0A1X0P0U0"/>